<comment type="caution">
    <text evidence="2">The sequence shown here is derived from an EMBL/GenBank/DDBJ whole genome shotgun (WGS) entry which is preliminary data.</text>
</comment>
<protein>
    <recommendedName>
        <fullName evidence="4">Acyltransferase 3 domain-containing protein</fullName>
    </recommendedName>
</protein>
<accession>A0ABS0WSD6</accession>
<reference evidence="2 3" key="1">
    <citation type="submission" date="2020-12" db="EMBL/GenBank/DDBJ databases">
        <title>Aureibaculum luteum sp. nov. and Aureibaculum flavum sp. nov., novel members of the family Flavobacteriaceae isolated from Antarctic intertidal sediments.</title>
        <authorList>
            <person name="He X."/>
            <person name="Zhang X."/>
        </authorList>
    </citation>
    <scope>NUCLEOTIDE SEQUENCE [LARGE SCALE GENOMIC DNA]</scope>
    <source>
        <strain evidence="2 3">A20</strain>
    </source>
</reference>
<organism evidence="2 3">
    <name type="scientific">Aureibaculum flavum</name>
    <dbReference type="NCBI Taxonomy" id="2795986"/>
    <lineage>
        <taxon>Bacteria</taxon>
        <taxon>Pseudomonadati</taxon>
        <taxon>Bacteroidota</taxon>
        <taxon>Flavobacteriia</taxon>
        <taxon>Flavobacteriales</taxon>
        <taxon>Flavobacteriaceae</taxon>
        <taxon>Aureibaculum</taxon>
    </lineage>
</organism>
<dbReference type="EMBL" id="JAEHFJ010000005">
    <property type="protein sequence ID" value="MBJ2174899.1"/>
    <property type="molecule type" value="Genomic_DNA"/>
</dbReference>
<evidence type="ECO:0000256" key="1">
    <source>
        <dbReference type="SAM" id="Phobius"/>
    </source>
</evidence>
<evidence type="ECO:0000313" key="2">
    <source>
        <dbReference type="EMBL" id="MBJ2174899.1"/>
    </source>
</evidence>
<dbReference type="Proteomes" id="UP000623301">
    <property type="component" value="Unassembled WGS sequence"/>
</dbReference>
<keyword evidence="1" id="KW-0812">Transmembrane</keyword>
<name>A0ABS0WSD6_9FLAO</name>
<proteinExistence type="predicted"/>
<dbReference type="RefSeq" id="WP_198841612.1">
    <property type="nucleotide sequence ID" value="NZ_JAEHFJ010000005.1"/>
</dbReference>
<evidence type="ECO:0008006" key="4">
    <source>
        <dbReference type="Google" id="ProtNLM"/>
    </source>
</evidence>
<feature type="transmembrane region" description="Helical" evidence="1">
    <location>
        <begin position="42"/>
        <end position="63"/>
    </location>
</feature>
<gene>
    <name evidence="2" type="ORF">JBL43_11670</name>
</gene>
<feature type="transmembrane region" description="Helical" evidence="1">
    <location>
        <begin position="12"/>
        <end position="30"/>
    </location>
</feature>
<evidence type="ECO:0000313" key="3">
    <source>
        <dbReference type="Proteomes" id="UP000623301"/>
    </source>
</evidence>
<keyword evidence="3" id="KW-1185">Reference proteome</keyword>
<keyword evidence="1" id="KW-1133">Transmembrane helix</keyword>
<keyword evidence="1" id="KW-0472">Membrane</keyword>
<sequence>MTLRVKGNFTKDTATMLKGLLAVGIVLHHLSEKTNVIFIIDYFKYLGSAIVSIFFFISGYGLLNSLLTKKK</sequence>